<dbReference type="Proteomes" id="UP000739538">
    <property type="component" value="Unassembled WGS sequence"/>
</dbReference>
<dbReference type="PANTHER" id="PTHR34406:SF1">
    <property type="entry name" value="PROTEIN YCEI"/>
    <property type="match status" value="1"/>
</dbReference>
<dbReference type="InterPro" id="IPR007372">
    <property type="entry name" value="Lipid/polyisoprenoid-bd_YceI"/>
</dbReference>
<keyword evidence="1" id="KW-0472">Membrane</keyword>
<evidence type="ECO:0000259" key="2">
    <source>
        <dbReference type="SMART" id="SM00867"/>
    </source>
</evidence>
<reference evidence="3" key="2">
    <citation type="journal article" date="2021" name="Microbiome">
        <title>Successional dynamics and alternative stable states in a saline activated sludge microbial community over 9 years.</title>
        <authorList>
            <person name="Wang Y."/>
            <person name="Ye J."/>
            <person name="Ju F."/>
            <person name="Liu L."/>
            <person name="Boyd J.A."/>
            <person name="Deng Y."/>
            <person name="Parks D.H."/>
            <person name="Jiang X."/>
            <person name="Yin X."/>
            <person name="Woodcroft B.J."/>
            <person name="Tyson G.W."/>
            <person name="Hugenholtz P."/>
            <person name="Polz M.F."/>
            <person name="Zhang T."/>
        </authorList>
    </citation>
    <scope>NUCLEOTIDE SEQUENCE</scope>
    <source>
        <strain evidence="3">HKST-UBA02</strain>
    </source>
</reference>
<feature type="transmembrane region" description="Helical" evidence="1">
    <location>
        <begin position="21"/>
        <end position="47"/>
    </location>
</feature>
<evidence type="ECO:0000313" key="4">
    <source>
        <dbReference type="Proteomes" id="UP000739538"/>
    </source>
</evidence>
<proteinExistence type="predicted"/>
<protein>
    <submittedName>
        <fullName evidence="3">YceI family protein</fullName>
    </submittedName>
</protein>
<evidence type="ECO:0000256" key="1">
    <source>
        <dbReference type="SAM" id="Phobius"/>
    </source>
</evidence>
<sequence>MRRINWIVESTGKATSRTTQSALLVARATLAAKSAVMLIALALPAVLTTPSFAASQEWRVVPGADGTEVVFESKAPMESFEGKTKQLDGRIALDPAALGDSIIVSVAVDLASLDTGIALRNQHMRENHLETETFPKATFTGARLAGFPSTLSAGKTVKGKAHGTFDLHGVSRPVEVEAELTLRPDGKLAVRATFEVFLENYEIDRPKFLMLKLDEKQRITVDLLADPAS</sequence>
<dbReference type="Pfam" id="PF04264">
    <property type="entry name" value="YceI"/>
    <property type="match status" value="1"/>
</dbReference>
<keyword evidence="1" id="KW-1133">Transmembrane helix</keyword>
<reference evidence="3" key="1">
    <citation type="submission" date="2020-04" db="EMBL/GenBank/DDBJ databases">
        <authorList>
            <person name="Zhang T."/>
        </authorList>
    </citation>
    <scope>NUCLEOTIDE SEQUENCE</scope>
    <source>
        <strain evidence="3">HKST-UBA02</strain>
    </source>
</reference>
<accession>A0A956NDT2</accession>
<gene>
    <name evidence="3" type="ORF">KDA27_12425</name>
</gene>
<dbReference type="SMART" id="SM00867">
    <property type="entry name" value="YceI"/>
    <property type="match status" value="1"/>
</dbReference>
<dbReference type="PANTHER" id="PTHR34406">
    <property type="entry name" value="PROTEIN YCEI"/>
    <property type="match status" value="1"/>
</dbReference>
<feature type="domain" description="Lipid/polyisoprenoid-binding YceI-like" evidence="2">
    <location>
        <begin position="57"/>
        <end position="226"/>
    </location>
</feature>
<evidence type="ECO:0000313" key="3">
    <source>
        <dbReference type="EMBL" id="MCA9756601.1"/>
    </source>
</evidence>
<comment type="caution">
    <text evidence="3">The sequence shown here is derived from an EMBL/GenBank/DDBJ whole genome shotgun (WGS) entry which is preliminary data.</text>
</comment>
<dbReference type="AlphaFoldDB" id="A0A956NDT2"/>
<dbReference type="InterPro" id="IPR036761">
    <property type="entry name" value="TTHA0802/YceI-like_sf"/>
</dbReference>
<dbReference type="Gene3D" id="2.40.128.110">
    <property type="entry name" value="Lipid/polyisoprenoid-binding, YceI-like"/>
    <property type="match status" value="1"/>
</dbReference>
<name>A0A956NDT2_UNCEI</name>
<dbReference type="SUPFAM" id="SSF101874">
    <property type="entry name" value="YceI-like"/>
    <property type="match status" value="1"/>
</dbReference>
<organism evidence="3 4">
    <name type="scientific">Eiseniibacteriota bacterium</name>
    <dbReference type="NCBI Taxonomy" id="2212470"/>
    <lineage>
        <taxon>Bacteria</taxon>
        <taxon>Candidatus Eiseniibacteriota</taxon>
    </lineage>
</organism>
<dbReference type="EMBL" id="JAGQHS010000059">
    <property type="protein sequence ID" value="MCA9756601.1"/>
    <property type="molecule type" value="Genomic_DNA"/>
</dbReference>
<keyword evidence="1" id="KW-0812">Transmembrane</keyword>